<dbReference type="InterPro" id="IPR016288">
    <property type="entry name" value="Beta_cellobiohydrolase"/>
</dbReference>
<dbReference type="PANTHER" id="PTHR34876:SF4">
    <property type="entry name" value="1,4-BETA-D-GLUCAN CELLOBIOHYDROLASE C-RELATED"/>
    <property type="match status" value="1"/>
</dbReference>
<evidence type="ECO:0000313" key="3">
    <source>
        <dbReference type="EMBL" id="SCE92015.1"/>
    </source>
</evidence>
<feature type="region of interest" description="Disordered" evidence="2">
    <location>
        <begin position="234"/>
        <end position="259"/>
    </location>
</feature>
<proteinExistence type="inferred from homology"/>
<dbReference type="InterPro" id="IPR036434">
    <property type="entry name" value="Beta_cellobiohydrolase_sf"/>
</dbReference>
<protein>
    <recommendedName>
        <fullName evidence="1">Glucanase</fullName>
        <ecNumber evidence="1">3.2.1.-</ecNumber>
    </recommendedName>
</protein>
<evidence type="ECO:0000256" key="1">
    <source>
        <dbReference type="RuleBase" id="RU361186"/>
    </source>
</evidence>
<dbReference type="PANTHER" id="PTHR34876">
    <property type="match status" value="1"/>
</dbReference>
<dbReference type="STRING" id="262898.GA0070564_10251"/>
<dbReference type="EMBL" id="FMCX01000002">
    <property type="protein sequence ID" value="SCE92015.1"/>
    <property type="molecule type" value="Genomic_DNA"/>
</dbReference>
<dbReference type="PROSITE" id="PS51257">
    <property type="entry name" value="PROKAR_LIPOPROTEIN"/>
    <property type="match status" value="1"/>
</dbReference>
<comment type="similarity">
    <text evidence="1">Belongs to the glycosyl hydrolase family 6.</text>
</comment>
<keyword evidence="1" id="KW-0624">Polysaccharide degradation</keyword>
<dbReference type="GO" id="GO:0030245">
    <property type="term" value="P:cellulose catabolic process"/>
    <property type="evidence" value="ECO:0007669"/>
    <property type="project" value="UniProtKB-KW"/>
</dbReference>
<dbReference type="Gene3D" id="3.20.20.40">
    <property type="entry name" value="1, 4-beta cellobiohydrolase"/>
    <property type="match status" value="1"/>
</dbReference>
<keyword evidence="1" id="KW-0119">Carbohydrate metabolism</keyword>
<name>A0A1C4W746_9ACTN</name>
<sequence>MRTALLTGTLVTVLVGALGCAATTPEAQPPVQRHPFRGAVMAVDPALPALQWQRAHGAGWLDPITTRPQARWVSGPRDLPELDRLLRAADQTDALVVLVVRYLPNRDCEGWGAADGAAYDAFVGDLVRRIGDRQTAVILEPGGLDAECFDDERAALLAAAVTRLADAGQYVYLDAGRPYRLDVAETAQRLRRAGIDRAEGFAVNVGGRELTQFSHLWGLAVSDLVDGREMLIDTSRNTGRPPEEAKSCNPPLRALGYPPTTRPDLERVAALLWVKHPGESDGDCERGEPAEGQFFPTLAWDAVVRAPWLAPFDRLRAASARRPEPPLAPGPDGAAVRY</sequence>
<dbReference type="RefSeq" id="WP_091604858.1">
    <property type="nucleotide sequence ID" value="NZ_FMCX01000002.1"/>
</dbReference>
<dbReference type="SUPFAM" id="SSF51989">
    <property type="entry name" value="Glycosyl hydrolases family 6, cellulases"/>
    <property type="match status" value="1"/>
</dbReference>
<evidence type="ECO:0000313" key="4">
    <source>
        <dbReference type="Proteomes" id="UP000199504"/>
    </source>
</evidence>
<dbReference type="PRINTS" id="PR00733">
    <property type="entry name" value="GLHYDRLASE6"/>
</dbReference>
<keyword evidence="1" id="KW-0732">Signal</keyword>
<evidence type="ECO:0000256" key="2">
    <source>
        <dbReference type="SAM" id="MobiDB-lite"/>
    </source>
</evidence>
<dbReference type="Pfam" id="PF01341">
    <property type="entry name" value="Glyco_hydro_6"/>
    <property type="match status" value="1"/>
</dbReference>
<feature type="chain" id="PRO_5008449557" description="Glucanase" evidence="1">
    <location>
        <begin position="28"/>
        <end position="338"/>
    </location>
</feature>
<reference evidence="4" key="1">
    <citation type="submission" date="2016-06" db="EMBL/GenBank/DDBJ databases">
        <authorList>
            <person name="Varghese N."/>
            <person name="Submissions Spin"/>
        </authorList>
    </citation>
    <scope>NUCLEOTIDE SEQUENCE [LARGE SCALE GENOMIC DNA]</scope>
    <source>
        <strain evidence="4">DSM 44830</strain>
    </source>
</reference>
<keyword evidence="1" id="KW-0136">Cellulose degradation</keyword>
<gene>
    <name evidence="3" type="ORF">GA0070564_10251</name>
</gene>
<dbReference type="AlphaFoldDB" id="A0A1C4W746"/>
<organism evidence="3 4">
    <name type="scientific">Micromonospora mirobrigensis</name>
    <dbReference type="NCBI Taxonomy" id="262898"/>
    <lineage>
        <taxon>Bacteria</taxon>
        <taxon>Bacillati</taxon>
        <taxon>Actinomycetota</taxon>
        <taxon>Actinomycetes</taxon>
        <taxon>Micromonosporales</taxon>
        <taxon>Micromonosporaceae</taxon>
        <taxon>Micromonospora</taxon>
    </lineage>
</organism>
<accession>A0A1C4W746</accession>
<dbReference type="EC" id="3.2.1.-" evidence="1"/>
<feature type="region of interest" description="Disordered" evidence="2">
    <location>
        <begin position="319"/>
        <end position="338"/>
    </location>
</feature>
<dbReference type="OrthoDB" id="309899at2"/>
<feature type="signal peptide" evidence="1">
    <location>
        <begin position="1"/>
        <end position="27"/>
    </location>
</feature>
<dbReference type="Proteomes" id="UP000199504">
    <property type="component" value="Unassembled WGS sequence"/>
</dbReference>
<dbReference type="GO" id="GO:0004553">
    <property type="term" value="F:hydrolase activity, hydrolyzing O-glycosyl compounds"/>
    <property type="evidence" value="ECO:0007669"/>
    <property type="project" value="InterPro"/>
</dbReference>
<keyword evidence="1" id="KW-0378">Hydrolase</keyword>
<keyword evidence="1" id="KW-0326">Glycosidase</keyword>
<keyword evidence="4" id="KW-1185">Reference proteome</keyword>